<sequence>MDEKSLNKEKYHLKRSMARFLAVQVAYSNSFVSYFSERLPEYINCLSDLFYNMEFDKHLLDGLSHKILNDNIKKEYDTIIEAHLRPSWSLERLNIVSLAILRVAICELINFDTPIAVVVSEYTDIASDLLSKLSEIGFINGLLDRVKK</sequence>
<dbReference type="EMBL" id="MJMG01000007">
    <property type="protein sequence ID" value="OEY86671.1"/>
    <property type="molecule type" value="Genomic_DNA"/>
</dbReference>
<dbReference type="GO" id="GO:0031564">
    <property type="term" value="P:transcription antitermination"/>
    <property type="evidence" value="ECO:0007669"/>
    <property type="project" value="UniProtKB-KW"/>
</dbReference>
<comment type="similarity">
    <text evidence="1">Belongs to the NusB family.</text>
</comment>
<organism evidence="7 8">
    <name type="scientific">Wolbachia pipientis</name>
    <dbReference type="NCBI Taxonomy" id="955"/>
    <lineage>
        <taxon>Bacteria</taxon>
        <taxon>Pseudomonadati</taxon>
        <taxon>Pseudomonadota</taxon>
        <taxon>Alphaproteobacteria</taxon>
        <taxon>Rickettsiales</taxon>
        <taxon>Anaplasmataceae</taxon>
        <taxon>Wolbachieae</taxon>
        <taxon>Wolbachia</taxon>
    </lineage>
</organism>
<gene>
    <name evidence="7" type="ORF">BIY23_03005</name>
</gene>
<dbReference type="GO" id="GO:0006353">
    <property type="term" value="P:DNA-templated transcription termination"/>
    <property type="evidence" value="ECO:0007669"/>
    <property type="project" value="InterPro"/>
</dbReference>
<dbReference type="SUPFAM" id="SSF48013">
    <property type="entry name" value="NusB-like"/>
    <property type="match status" value="1"/>
</dbReference>
<proteinExistence type="inferred from homology"/>
<name>A0A1E7QJL2_WOLPI</name>
<dbReference type="Gene3D" id="1.10.940.10">
    <property type="entry name" value="NusB-like"/>
    <property type="match status" value="1"/>
</dbReference>
<keyword evidence="4" id="KW-0805">Transcription regulation</keyword>
<keyword evidence="2" id="KW-0889">Transcription antitermination</keyword>
<dbReference type="RefSeq" id="WP_070065150.1">
    <property type="nucleotide sequence ID" value="NZ_MJMG01000007.1"/>
</dbReference>
<evidence type="ECO:0000259" key="6">
    <source>
        <dbReference type="Pfam" id="PF01029"/>
    </source>
</evidence>
<evidence type="ECO:0000256" key="5">
    <source>
        <dbReference type="ARBA" id="ARBA00023163"/>
    </source>
</evidence>
<dbReference type="InterPro" id="IPR006027">
    <property type="entry name" value="NusB_RsmB_TIM44"/>
</dbReference>
<keyword evidence="3" id="KW-0694">RNA-binding</keyword>
<dbReference type="NCBIfam" id="TIGR01951">
    <property type="entry name" value="nusB"/>
    <property type="match status" value="1"/>
</dbReference>
<dbReference type="Proteomes" id="UP000175679">
    <property type="component" value="Unassembled WGS sequence"/>
</dbReference>
<reference evidence="7 8" key="1">
    <citation type="submission" date="2016-09" db="EMBL/GenBank/DDBJ databases">
        <title>Genomic evidence for plant-parasitic nematodes as the earliest Wolbachia hosts.</title>
        <authorList>
            <person name="Brown A.M."/>
            <person name="Wasala S.K."/>
            <person name="Howe D.K."/>
            <person name="Peetz A.B."/>
            <person name="Zasada I.A."/>
            <person name="Denver D.R."/>
        </authorList>
    </citation>
    <scope>NUCLEOTIDE SEQUENCE [LARGE SCALE GENOMIC DNA]</scope>
    <source>
        <strain evidence="8">wPpe</strain>
    </source>
</reference>
<evidence type="ECO:0000256" key="1">
    <source>
        <dbReference type="ARBA" id="ARBA00005952"/>
    </source>
</evidence>
<evidence type="ECO:0000313" key="7">
    <source>
        <dbReference type="EMBL" id="OEY86671.1"/>
    </source>
</evidence>
<keyword evidence="5" id="KW-0804">Transcription</keyword>
<evidence type="ECO:0000256" key="3">
    <source>
        <dbReference type="ARBA" id="ARBA00022884"/>
    </source>
</evidence>
<evidence type="ECO:0000313" key="8">
    <source>
        <dbReference type="Proteomes" id="UP000175679"/>
    </source>
</evidence>
<evidence type="ECO:0000256" key="2">
    <source>
        <dbReference type="ARBA" id="ARBA00022814"/>
    </source>
</evidence>
<dbReference type="InterPro" id="IPR035926">
    <property type="entry name" value="NusB-like_sf"/>
</dbReference>
<dbReference type="InterPro" id="IPR011605">
    <property type="entry name" value="NusB_fam"/>
</dbReference>
<evidence type="ECO:0000256" key="4">
    <source>
        <dbReference type="ARBA" id="ARBA00023015"/>
    </source>
</evidence>
<dbReference type="AlphaFoldDB" id="A0A1E7QJL2"/>
<accession>A0A1E7QJL2</accession>
<dbReference type="GO" id="GO:0005829">
    <property type="term" value="C:cytosol"/>
    <property type="evidence" value="ECO:0007669"/>
    <property type="project" value="TreeGrafter"/>
</dbReference>
<dbReference type="Pfam" id="PF01029">
    <property type="entry name" value="NusB"/>
    <property type="match status" value="1"/>
</dbReference>
<keyword evidence="8" id="KW-1185">Reference proteome</keyword>
<dbReference type="PANTHER" id="PTHR11078:SF3">
    <property type="entry name" value="ANTITERMINATION NUSB DOMAIN-CONTAINING PROTEIN"/>
    <property type="match status" value="1"/>
</dbReference>
<protein>
    <submittedName>
        <fullName evidence="7">Transcription antitermination factor NusB</fullName>
    </submittedName>
</protein>
<dbReference type="OrthoDB" id="9797817at2"/>
<comment type="caution">
    <text evidence="7">The sequence shown here is derived from an EMBL/GenBank/DDBJ whole genome shotgun (WGS) entry which is preliminary data.</text>
</comment>
<dbReference type="GO" id="GO:0003723">
    <property type="term" value="F:RNA binding"/>
    <property type="evidence" value="ECO:0007669"/>
    <property type="project" value="UniProtKB-KW"/>
</dbReference>
<dbReference type="PANTHER" id="PTHR11078">
    <property type="entry name" value="N UTILIZATION SUBSTANCE PROTEIN B-RELATED"/>
    <property type="match status" value="1"/>
</dbReference>
<feature type="domain" description="NusB/RsmB/TIM44" evidence="6">
    <location>
        <begin position="19"/>
        <end position="148"/>
    </location>
</feature>